<keyword evidence="2" id="KW-1185">Reference proteome</keyword>
<dbReference type="RefSeq" id="WP_379594487.1">
    <property type="nucleotide sequence ID" value="NZ_JBHTKK010000041.1"/>
</dbReference>
<evidence type="ECO:0000313" key="1">
    <source>
        <dbReference type="EMBL" id="MFD1068206.1"/>
    </source>
</evidence>
<protein>
    <submittedName>
        <fullName evidence="1">Uncharacterized protein</fullName>
    </submittedName>
</protein>
<sequence>MKISKRETPIAKGEDAKRFIEKAIDNKAKKLAEAEKNKRCK</sequence>
<proteinExistence type="predicted"/>
<evidence type="ECO:0000313" key="2">
    <source>
        <dbReference type="Proteomes" id="UP001597041"/>
    </source>
</evidence>
<comment type="caution">
    <text evidence="1">The sequence shown here is derived from an EMBL/GenBank/DDBJ whole genome shotgun (WGS) entry which is preliminary data.</text>
</comment>
<name>A0ABW3NL93_9BACI</name>
<gene>
    <name evidence="1" type="ORF">ACFQ19_19620</name>
</gene>
<reference evidence="2" key="1">
    <citation type="journal article" date="2019" name="Int. J. Syst. Evol. Microbiol.">
        <title>The Global Catalogue of Microorganisms (GCM) 10K type strain sequencing project: providing services to taxonomists for standard genome sequencing and annotation.</title>
        <authorList>
            <consortium name="The Broad Institute Genomics Platform"/>
            <consortium name="The Broad Institute Genome Sequencing Center for Infectious Disease"/>
            <person name="Wu L."/>
            <person name="Ma J."/>
        </authorList>
    </citation>
    <scope>NUCLEOTIDE SEQUENCE [LARGE SCALE GENOMIC DNA]</scope>
    <source>
        <strain evidence="2">CCUG 56608</strain>
    </source>
</reference>
<organism evidence="1 2">
    <name type="scientific">Oceanobacillus locisalsi</name>
    <dbReference type="NCBI Taxonomy" id="546107"/>
    <lineage>
        <taxon>Bacteria</taxon>
        <taxon>Bacillati</taxon>
        <taxon>Bacillota</taxon>
        <taxon>Bacilli</taxon>
        <taxon>Bacillales</taxon>
        <taxon>Bacillaceae</taxon>
        <taxon>Oceanobacillus</taxon>
    </lineage>
</organism>
<dbReference type="EMBL" id="JBHTKK010000041">
    <property type="protein sequence ID" value="MFD1068206.1"/>
    <property type="molecule type" value="Genomic_DNA"/>
</dbReference>
<accession>A0ABW3NL93</accession>
<dbReference type="Proteomes" id="UP001597041">
    <property type="component" value="Unassembled WGS sequence"/>
</dbReference>